<dbReference type="InterPro" id="IPR029060">
    <property type="entry name" value="PIN-like_dom_sf"/>
</dbReference>
<organism evidence="2 3">
    <name type="scientific">Candidatus Brocadia sinica JPN1</name>
    <dbReference type="NCBI Taxonomy" id="1197129"/>
    <lineage>
        <taxon>Bacteria</taxon>
        <taxon>Pseudomonadati</taxon>
        <taxon>Planctomycetota</taxon>
        <taxon>Candidatus Brocadiia</taxon>
        <taxon>Candidatus Brocadiales</taxon>
        <taxon>Candidatus Brocadiaceae</taxon>
        <taxon>Candidatus Brocadia</taxon>
    </lineage>
</organism>
<accession>A0ABQ0JTY5</accession>
<name>A0ABQ0JTY5_9BACT</name>
<dbReference type="Proteomes" id="UP000032309">
    <property type="component" value="Unassembled WGS sequence"/>
</dbReference>
<dbReference type="InterPro" id="IPR002716">
    <property type="entry name" value="PIN_dom"/>
</dbReference>
<feature type="domain" description="PIN" evidence="1">
    <location>
        <begin position="1"/>
        <end position="112"/>
    </location>
</feature>
<dbReference type="NCBIfam" id="TIGR00305">
    <property type="entry name" value="putative toxin-antitoxin system toxin component, PIN family"/>
    <property type="match status" value="1"/>
</dbReference>
<dbReference type="Pfam" id="PF13470">
    <property type="entry name" value="PIN_3"/>
    <property type="match status" value="1"/>
</dbReference>
<protein>
    <submittedName>
        <fullName evidence="2">Nucleic acid-binding protein contains PIN domain</fullName>
    </submittedName>
</protein>
<comment type="caution">
    <text evidence="2">The sequence shown here is derived from an EMBL/GenBank/DDBJ whole genome shotgun (WGS) entry which is preliminary data.</text>
</comment>
<dbReference type="SMART" id="SM00670">
    <property type="entry name" value="PINc"/>
    <property type="match status" value="1"/>
</dbReference>
<dbReference type="InterPro" id="IPR002850">
    <property type="entry name" value="PIN_toxin-like"/>
</dbReference>
<dbReference type="PANTHER" id="PTHR34610">
    <property type="entry name" value="SSL7007 PROTEIN"/>
    <property type="match status" value="1"/>
</dbReference>
<sequence>MKLVFDSNIFISVFVIPGSKAEKAILRIIEGDDTLLISREIIKEVLEVLSTKFHRDREAISHVAVYLSDIAQVINPTKRIRVFKDDLDNRILECALFGKADTIVTGDKEMLILREYKGIKIISLKEYLSYRNS</sequence>
<evidence type="ECO:0000259" key="1">
    <source>
        <dbReference type="SMART" id="SM00670"/>
    </source>
</evidence>
<dbReference type="RefSeq" id="WP_052562344.1">
    <property type="nucleotide sequence ID" value="NZ_BAFN01000001.1"/>
</dbReference>
<proteinExistence type="predicted"/>
<dbReference type="PANTHER" id="PTHR34610:SF3">
    <property type="entry name" value="SSL7007 PROTEIN"/>
    <property type="match status" value="1"/>
</dbReference>
<evidence type="ECO:0000313" key="3">
    <source>
        <dbReference type="Proteomes" id="UP000032309"/>
    </source>
</evidence>
<dbReference type="EMBL" id="BAFN01000001">
    <property type="protein sequence ID" value="GAN32195.1"/>
    <property type="molecule type" value="Genomic_DNA"/>
</dbReference>
<gene>
    <name evidence="2" type="ORF">BROSI_A0707</name>
</gene>
<dbReference type="Gene3D" id="3.40.50.1010">
    <property type="entry name" value="5'-nuclease"/>
    <property type="match status" value="1"/>
</dbReference>
<evidence type="ECO:0000313" key="2">
    <source>
        <dbReference type="EMBL" id="GAN32195.1"/>
    </source>
</evidence>
<keyword evidence="3" id="KW-1185">Reference proteome</keyword>
<reference evidence="3" key="1">
    <citation type="journal article" date="2015" name="Genome Announc.">
        <title>Draft Genome Sequence of an Anaerobic Ammonium-Oxidizing Bacterium, "Candidatus Brocadia sinica".</title>
        <authorList>
            <person name="Oshiki M."/>
            <person name="Shinyako-Hata K."/>
            <person name="Satoh H."/>
            <person name="Okabe S."/>
        </authorList>
    </citation>
    <scope>NUCLEOTIDE SEQUENCE [LARGE SCALE GENOMIC DNA]</scope>
    <source>
        <strain evidence="3">JPN1</strain>
    </source>
</reference>
<dbReference type="SUPFAM" id="SSF88723">
    <property type="entry name" value="PIN domain-like"/>
    <property type="match status" value="1"/>
</dbReference>